<protein>
    <submittedName>
        <fullName evidence="1">Uncharacterized protein</fullName>
    </submittedName>
</protein>
<dbReference type="EMBL" id="AILW01000035">
    <property type="protein sequence ID" value="EJF82111.1"/>
    <property type="molecule type" value="Genomic_DNA"/>
</dbReference>
<name>A0ABP2QLH7_BAREL</name>
<dbReference type="Proteomes" id="UP000008942">
    <property type="component" value="Unassembled WGS sequence"/>
</dbReference>
<sequence length="74" mass="8657">MSKDLYQSIQPHFPSYQSDTIDSFTPLFIDLLRRTGENVIYTDQPQKRQNMGVGLFYTRTPKDDGRIISVREDD</sequence>
<keyword evidence="2" id="KW-1185">Reference proteome</keyword>
<reference evidence="1 2" key="1">
    <citation type="submission" date="2012-03" db="EMBL/GenBank/DDBJ databases">
        <title>The Genome Sequence of Bartonella elizabethae Re6043vi.</title>
        <authorList>
            <consortium name="The Broad Institute Genome Sequencing Platform"/>
            <consortium name="The Broad Institute Genome Sequencing Center for Infectious Disease"/>
            <person name="Feldgarden M."/>
            <person name="Kirby J."/>
            <person name="Kosoy M."/>
            <person name="Birtles R."/>
            <person name="Probert W.S."/>
            <person name="Chiaraviglio L."/>
            <person name="Young S.K."/>
            <person name="Zeng Q."/>
            <person name="Gargeya S."/>
            <person name="Fitzgerald M."/>
            <person name="Haas B."/>
            <person name="Abouelleil A."/>
            <person name="Alvarado L."/>
            <person name="Arachchi H.M."/>
            <person name="Berlin A."/>
            <person name="Chapman S.B."/>
            <person name="Gearin G."/>
            <person name="Goldberg J."/>
            <person name="Griggs A."/>
            <person name="Gujja S."/>
            <person name="Hansen M."/>
            <person name="Heiman D."/>
            <person name="Howarth C."/>
            <person name="Larimer J."/>
            <person name="Lui A."/>
            <person name="MacDonald P.J.P."/>
            <person name="McCowen C."/>
            <person name="Montmayeur A."/>
            <person name="Murphy C."/>
            <person name="Neiman D."/>
            <person name="Pearson M."/>
            <person name="Priest M."/>
            <person name="Roberts A."/>
            <person name="Saif S."/>
            <person name="Shea T."/>
            <person name="Sisk P."/>
            <person name="Stolte C."/>
            <person name="Sykes S."/>
            <person name="Wortman J."/>
            <person name="Nusbaum C."/>
            <person name="Birren B."/>
        </authorList>
    </citation>
    <scope>NUCLEOTIDE SEQUENCE [LARGE SCALE GENOMIC DNA]</scope>
    <source>
        <strain evidence="1 2">Re6043vi</strain>
    </source>
</reference>
<proteinExistence type="predicted"/>
<evidence type="ECO:0000313" key="1">
    <source>
        <dbReference type="EMBL" id="EJF82111.1"/>
    </source>
</evidence>
<dbReference type="RefSeq" id="WP_005774902.1">
    <property type="nucleotide sequence ID" value="NZ_JH725143.1"/>
</dbReference>
<gene>
    <name evidence="1" type="ORF">MCU_01608</name>
</gene>
<organism evidence="1 2">
    <name type="scientific">Bartonella elizabethae Re6043vi</name>
    <dbReference type="NCBI Taxonomy" id="1094554"/>
    <lineage>
        <taxon>Bacteria</taxon>
        <taxon>Pseudomonadati</taxon>
        <taxon>Pseudomonadota</taxon>
        <taxon>Alphaproteobacteria</taxon>
        <taxon>Hyphomicrobiales</taxon>
        <taxon>Bartonellaceae</taxon>
        <taxon>Bartonella</taxon>
    </lineage>
</organism>
<evidence type="ECO:0000313" key="2">
    <source>
        <dbReference type="Proteomes" id="UP000008942"/>
    </source>
</evidence>
<comment type="caution">
    <text evidence="1">The sequence shown here is derived from an EMBL/GenBank/DDBJ whole genome shotgun (WGS) entry which is preliminary data.</text>
</comment>
<accession>A0ABP2QLH7</accession>